<dbReference type="PANTHER" id="PTHR13096:SF8">
    <property type="entry name" value="RIBOSOMAL OXYGENASE 1"/>
    <property type="match status" value="1"/>
</dbReference>
<dbReference type="Gene3D" id="2.60.120.650">
    <property type="entry name" value="Cupin"/>
    <property type="match status" value="1"/>
</dbReference>
<dbReference type="Pfam" id="PF20514">
    <property type="entry name" value="WHD_ROXA"/>
    <property type="match status" value="1"/>
</dbReference>
<dbReference type="SUPFAM" id="SSF51197">
    <property type="entry name" value="Clavaminate synthase-like"/>
    <property type="match status" value="1"/>
</dbReference>
<keyword evidence="2" id="KW-0479">Metal-binding</keyword>
<evidence type="ECO:0000256" key="2">
    <source>
        <dbReference type="ARBA" id="ARBA00022723"/>
    </source>
</evidence>
<keyword evidence="4" id="KW-0560">Oxidoreductase</keyword>
<protein>
    <recommendedName>
        <fullName evidence="6">JmjC domain-containing protein</fullName>
    </recommendedName>
</protein>
<keyword evidence="8" id="KW-1185">Reference proteome</keyword>
<dbReference type="EMBL" id="AONB01000004">
    <property type="protein sequence ID" value="EXJ11834.1"/>
    <property type="molecule type" value="Genomic_DNA"/>
</dbReference>
<dbReference type="PROSITE" id="PS51184">
    <property type="entry name" value="JMJC"/>
    <property type="match status" value="1"/>
</dbReference>
<dbReference type="RefSeq" id="WP_036508891.1">
    <property type="nucleotide sequence ID" value="NZ_AONB01000004.1"/>
</dbReference>
<evidence type="ECO:0000313" key="8">
    <source>
        <dbReference type="Proteomes" id="UP000019464"/>
    </source>
</evidence>
<accession>W9UXR0</accession>
<dbReference type="PANTHER" id="PTHR13096">
    <property type="entry name" value="MINA53 MYC INDUCED NUCLEAR ANTIGEN"/>
    <property type="match status" value="1"/>
</dbReference>
<feature type="domain" description="JmjC" evidence="6">
    <location>
        <begin position="99"/>
        <end position="228"/>
    </location>
</feature>
<evidence type="ECO:0000256" key="5">
    <source>
        <dbReference type="ARBA" id="ARBA00023004"/>
    </source>
</evidence>
<evidence type="ECO:0000313" key="7">
    <source>
        <dbReference type="EMBL" id="EXJ11834.1"/>
    </source>
</evidence>
<dbReference type="InterPro" id="IPR046799">
    <property type="entry name" value="ROXA-like_wH"/>
</dbReference>
<evidence type="ECO:0000256" key="4">
    <source>
        <dbReference type="ARBA" id="ARBA00023002"/>
    </source>
</evidence>
<reference evidence="7 8" key="2">
    <citation type="journal article" date="2015" name="Syst. Appl. Microbiol.">
        <title>Nitrincola nitratireducens sp. nov. isolated from a haloalkaline crater lake.</title>
        <authorList>
            <person name="Singh A."/>
            <person name="Vaidya B."/>
            <person name="Tanuku N.R."/>
            <person name="Pinnaka A.K."/>
        </authorList>
    </citation>
    <scope>NUCLEOTIDE SEQUENCE [LARGE SCALE GENOMIC DNA]</scope>
    <source>
        <strain evidence="7 8">AK23</strain>
    </source>
</reference>
<dbReference type="Proteomes" id="UP000019464">
    <property type="component" value="Unassembled WGS sequence"/>
</dbReference>
<comment type="caution">
    <text evidence="7">The sequence shown here is derived from an EMBL/GenBank/DDBJ whole genome shotgun (WGS) entry which is preliminary data.</text>
</comment>
<dbReference type="Pfam" id="PF08007">
    <property type="entry name" value="JmjC_2"/>
    <property type="match status" value="1"/>
</dbReference>
<comment type="cofactor">
    <cofactor evidence="1">
        <name>Fe(2+)</name>
        <dbReference type="ChEBI" id="CHEBI:29033"/>
    </cofactor>
</comment>
<dbReference type="Gene3D" id="3.40.366.30">
    <property type="entry name" value="50S ribosomal protein L16 arginine hydroxylase, Chain A, Domain 2"/>
    <property type="match status" value="1"/>
</dbReference>
<dbReference type="PATRIC" id="fig|1229521.3.peg.1214"/>
<keyword evidence="5" id="KW-0408">Iron</keyword>
<organism evidence="7 8">
    <name type="scientific">Nitrincola nitratireducens</name>
    <dbReference type="NCBI Taxonomy" id="1229521"/>
    <lineage>
        <taxon>Bacteria</taxon>
        <taxon>Pseudomonadati</taxon>
        <taxon>Pseudomonadota</taxon>
        <taxon>Gammaproteobacteria</taxon>
        <taxon>Oceanospirillales</taxon>
        <taxon>Oceanospirillaceae</taxon>
        <taxon>Nitrincola</taxon>
    </lineage>
</organism>
<dbReference type="STRING" id="1229521.D791_01207"/>
<dbReference type="OrthoDB" id="9764016at2"/>
<evidence type="ECO:0000256" key="1">
    <source>
        <dbReference type="ARBA" id="ARBA00001954"/>
    </source>
</evidence>
<gene>
    <name evidence="7" type="ORF">D791_01207</name>
</gene>
<dbReference type="GO" id="GO:0046872">
    <property type="term" value="F:metal ion binding"/>
    <property type="evidence" value="ECO:0007669"/>
    <property type="project" value="UniProtKB-KW"/>
</dbReference>
<dbReference type="GO" id="GO:0016706">
    <property type="term" value="F:2-oxoglutarate-dependent dioxygenase activity"/>
    <property type="evidence" value="ECO:0007669"/>
    <property type="project" value="TreeGrafter"/>
</dbReference>
<evidence type="ECO:0000256" key="3">
    <source>
        <dbReference type="ARBA" id="ARBA00022964"/>
    </source>
</evidence>
<dbReference type="AlphaFoldDB" id="W9UXR0"/>
<dbReference type="InterPro" id="IPR039994">
    <property type="entry name" value="NO66-like"/>
</dbReference>
<dbReference type="InterPro" id="IPR003347">
    <property type="entry name" value="JmjC_dom"/>
</dbReference>
<reference evidence="8" key="1">
    <citation type="submission" date="2012-11" db="EMBL/GenBank/DDBJ databases">
        <authorList>
            <person name="Singh A."/>
            <person name="Pinnaka A.K."/>
            <person name="Vaidya B."/>
        </authorList>
    </citation>
    <scope>NUCLEOTIDE SEQUENCE [LARGE SCALE GENOMIC DNA]</scope>
    <source>
        <strain evidence="8">AK23</strain>
    </source>
</reference>
<proteinExistence type="predicted"/>
<sequence length="393" mass="44295">MIPNSPLGNMSAEEFLRDYWQKKPLVIRNALAEMPPPIEPDELAGLACEEDVESRLISFNPSADQWSMRHGPFNDDDFAQLPASGWTLLVQGVDHWSPEANALLRRFSFVPNWRVDDLMISYATDGGGVGPHYDNYDVFLIQVKGKRRWEIGGLFDEHSPRREDAPVMILPEWEAHESYVLEPGDILYLPPRVGHNGIAIGDDCMTCSVGFRAPAHHEILRSFTDYIGERLGHDARYSDPDLTLQTEPGEISHEALNKVRATLLESLDQPDLLAKWFGEWITEPKYPLYADTDAEPFSLDDIRAFLEEGGVLTQNEGSRYSFIESETVTHLFVDGKHYTLDTPDSRRLAKRLCHPEPLLDDDVNAADAQSVTLLSDLILANSLYSQDDLDASE</sequence>
<dbReference type="CDD" id="cd02208">
    <property type="entry name" value="cupin_RmlC-like"/>
    <property type="match status" value="1"/>
</dbReference>
<keyword evidence="3" id="KW-0223">Dioxygenase</keyword>
<evidence type="ECO:0000259" key="6">
    <source>
        <dbReference type="PROSITE" id="PS51184"/>
    </source>
</evidence>
<name>W9UXR0_9GAMM</name>